<organism evidence="3 4">
    <name type="scientific">Glomus cerebriforme</name>
    <dbReference type="NCBI Taxonomy" id="658196"/>
    <lineage>
        <taxon>Eukaryota</taxon>
        <taxon>Fungi</taxon>
        <taxon>Fungi incertae sedis</taxon>
        <taxon>Mucoromycota</taxon>
        <taxon>Glomeromycotina</taxon>
        <taxon>Glomeromycetes</taxon>
        <taxon>Glomerales</taxon>
        <taxon>Glomeraceae</taxon>
        <taxon>Glomus</taxon>
    </lineage>
</organism>
<keyword evidence="4" id="KW-1185">Reference proteome</keyword>
<dbReference type="GO" id="GO:0004674">
    <property type="term" value="F:protein serine/threonine kinase activity"/>
    <property type="evidence" value="ECO:0007669"/>
    <property type="project" value="TreeGrafter"/>
</dbReference>
<name>A0A397SYN3_9GLOM</name>
<dbReference type="OrthoDB" id="10261027at2759"/>
<protein>
    <recommendedName>
        <fullName evidence="2">Protein kinase domain-containing protein</fullName>
    </recommendedName>
</protein>
<evidence type="ECO:0000259" key="2">
    <source>
        <dbReference type="PROSITE" id="PS50011"/>
    </source>
</evidence>
<gene>
    <name evidence="3" type="ORF">C1645_807102</name>
</gene>
<dbReference type="Gene3D" id="1.10.510.10">
    <property type="entry name" value="Transferase(Phosphotransferase) domain 1"/>
    <property type="match status" value="1"/>
</dbReference>
<dbReference type="AlphaFoldDB" id="A0A397SYN3"/>
<dbReference type="Pfam" id="PF07714">
    <property type="entry name" value="PK_Tyr_Ser-Thr"/>
    <property type="match status" value="1"/>
</dbReference>
<dbReference type="Gene3D" id="3.30.200.20">
    <property type="entry name" value="Phosphorylase Kinase, domain 1"/>
    <property type="match status" value="1"/>
</dbReference>
<dbReference type="InterPro" id="IPR011990">
    <property type="entry name" value="TPR-like_helical_dom_sf"/>
</dbReference>
<keyword evidence="1" id="KW-0067">ATP-binding</keyword>
<dbReference type="Gene3D" id="1.25.40.10">
    <property type="entry name" value="Tetratricopeptide repeat domain"/>
    <property type="match status" value="3"/>
</dbReference>
<dbReference type="PRINTS" id="PR00109">
    <property type="entry name" value="TYRKINASE"/>
</dbReference>
<evidence type="ECO:0000256" key="1">
    <source>
        <dbReference type="PROSITE-ProRule" id="PRU10141"/>
    </source>
</evidence>
<dbReference type="Pfam" id="PF08238">
    <property type="entry name" value="Sel1"/>
    <property type="match status" value="6"/>
</dbReference>
<feature type="binding site" evidence="1">
    <location>
        <position position="54"/>
    </location>
    <ligand>
        <name>ATP</name>
        <dbReference type="ChEBI" id="CHEBI:30616"/>
    </ligand>
</feature>
<dbReference type="InterPro" id="IPR001245">
    <property type="entry name" value="Ser-Thr/Tyr_kinase_cat_dom"/>
</dbReference>
<feature type="domain" description="Protein kinase" evidence="2">
    <location>
        <begin position="1"/>
        <end position="247"/>
    </location>
</feature>
<keyword evidence="1" id="KW-0547">Nucleotide-binding</keyword>
<dbReference type="SMART" id="SM00671">
    <property type="entry name" value="SEL1"/>
    <property type="match status" value="8"/>
</dbReference>
<dbReference type="InterPro" id="IPR000719">
    <property type="entry name" value="Prot_kinase_dom"/>
</dbReference>
<comment type="caution">
    <text evidence="3">The sequence shown here is derived from an EMBL/GenBank/DDBJ whole genome shotgun (WGS) entry which is preliminary data.</text>
</comment>
<evidence type="ECO:0000313" key="3">
    <source>
        <dbReference type="EMBL" id="RIA87874.1"/>
    </source>
</evidence>
<proteinExistence type="predicted"/>
<dbReference type="InterPro" id="IPR006597">
    <property type="entry name" value="Sel1-like"/>
</dbReference>
<dbReference type="PROSITE" id="PS50011">
    <property type="entry name" value="PROTEIN_KINASE_DOM"/>
    <property type="match status" value="1"/>
</dbReference>
<sequence length="855" mass="98594">MTLLSTWVNNKIKNGDINHFEYDEFSNLEKVGKGAHGTVKKADWKSGGVKIALKVLANNSTVNENNMKKFLNEGNLREYLKIYFKSLQWNNKIQMALDIACGLKFLHSIQIIHRDLHAKNILVHDNKLMIADLGLAKQLTGEIASHSTVYGMPAYIEPQCYKNDAYIRDKKSDIYSLGVLLWEISSGHPPFLNSPRHTISIKVANGIRENSVINTPLAYVNLYEKCWSDDPNLRPIVDDVFNVLKEISNKYNTNDEINPKIIENLIELDLNSDSIEQNDSQSQSSKSTSLTIDNNYDLSLSQFENIPDITDANSKGYHSKSFDISRSYRSSHYGVDSYNNNNNNNLLSPSVSVSSIINKDVGESSGYHLNSSRNLNVSQSYRSSYHGDDSRNIYGNDLPLPSVSVSSIINKDERELSNTMDEVIQCYLKYNNIGWTKNFDFDKALGKYKSKSKEIFNYLINNPTLQHYEVMVGKFYNEGFGVDKDENTAFQWYMKASQKNDMNGHYEVGYYYDYKEIVKQQYIISYQLAANNGLNIASYYLANSFKYNYGTQTDYFELYKQSAENGFIPSQYELAECYSEGIKENKMEALKWYKLYQENDGNYNVTTEIEDITNELKNNSSLLSVSQLLSISPSFTEEEREIFNALDEIIQNYLKRNKIGWTKSFDFNKILKKYESKSEDIFNFLISNPTIQHYEVMIGIFYDEGFGVDKNEIIAFQRYLNASEQNNINGYYEVGYYRYNHDNDKEEAFKYYQIAASNGLNIALYRLAIYYEFGNDTAKAFELYKQSAENGYIPSQHKLAKCYEYSVGTNGNRAEALKWYKLYQENDGFSDVSDDIKEIMEQGLLKRILSMKKKH</sequence>
<dbReference type="Proteomes" id="UP000265703">
    <property type="component" value="Unassembled WGS sequence"/>
</dbReference>
<dbReference type="InterPro" id="IPR051681">
    <property type="entry name" value="Ser/Thr_Kinases-Pseudokinases"/>
</dbReference>
<dbReference type="GO" id="GO:0005524">
    <property type="term" value="F:ATP binding"/>
    <property type="evidence" value="ECO:0007669"/>
    <property type="project" value="UniProtKB-UniRule"/>
</dbReference>
<dbReference type="PANTHER" id="PTHR44329">
    <property type="entry name" value="SERINE/THREONINE-PROTEIN KINASE TNNI3K-RELATED"/>
    <property type="match status" value="1"/>
</dbReference>
<dbReference type="SUPFAM" id="SSF81901">
    <property type="entry name" value="HCP-like"/>
    <property type="match status" value="2"/>
</dbReference>
<dbReference type="InterPro" id="IPR017441">
    <property type="entry name" value="Protein_kinase_ATP_BS"/>
</dbReference>
<evidence type="ECO:0000313" key="4">
    <source>
        <dbReference type="Proteomes" id="UP000265703"/>
    </source>
</evidence>
<accession>A0A397SYN3</accession>
<dbReference type="SUPFAM" id="SSF56112">
    <property type="entry name" value="Protein kinase-like (PK-like)"/>
    <property type="match status" value="1"/>
</dbReference>
<dbReference type="InterPro" id="IPR011009">
    <property type="entry name" value="Kinase-like_dom_sf"/>
</dbReference>
<reference evidence="3 4" key="1">
    <citation type="submission" date="2018-06" db="EMBL/GenBank/DDBJ databases">
        <title>Comparative genomics reveals the genomic features of Rhizophagus irregularis, R. cerebriforme, R. diaphanum and Gigaspora rosea, and their symbiotic lifestyle signature.</title>
        <authorList>
            <person name="Morin E."/>
            <person name="San Clemente H."/>
            <person name="Chen E.C.H."/>
            <person name="De La Providencia I."/>
            <person name="Hainaut M."/>
            <person name="Kuo A."/>
            <person name="Kohler A."/>
            <person name="Murat C."/>
            <person name="Tang N."/>
            <person name="Roy S."/>
            <person name="Loubradou J."/>
            <person name="Henrissat B."/>
            <person name="Grigoriev I.V."/>
            <person name="Corradi N."/>
            <person name="Roux C."/>
            <person name="Martin F.M."/>
        </authorList>
    </citation>
    <scope>NUCLEOTIDE SEQUENCE [LARGE SCALE GENOMIC DNA]</scope>
    <source>
        <strain evidence="3 4">DAOM 227022</strain>
    </source>
</reference>
<dbReference type="PROSITE" id="PS00107">
    <property type="entry name" value="PROTEIN_KINASE_ATP"/>
    <property type="match status" value="1"/>
</dbReference>
<dbReference type="EMBL" id="QKYT01000289">
    <property type="protein sequence ID" value="RIA87874.1"/>
    <property type="molecule type" value="Genomic_DNA"/>
</dbReference>